<dbReference type="AlphaFoldDB" id="A0A812A0K0"/>
<evidence type="ECO:0000313" key="1">
    <source>
        <dbReference type="EMBL" id="CAD7766664.1"/>
    </source>
</evidence>
<accession>A0A812A0K0</accession>
<evidence type="ECO:0000313" key="2">
    <source>
        <dbReference type="Proteomes" id="UP000614580"/>
    </source>
</evidence>
<comment type="caution">
    <text evidence="1">The sequence shown here is derived from an EMBL/GenBank/DDBJ whole genome shotgun (WGS) entry which is preliminary data.</text>
</comment>
<dbReference type="EMBL" id="CAJHZY010000004">
    <property type="protein sequence ID" value="CAD7766664.1"/>
    <property type="molecule type" value="Genomic_DNA"/>
</dbReference>
<name>A0A812A0K0_9EURY</name>
<reference evidence="1" key="1">
    <citation type="submission" date="2020-12" db="EMBL/GenBank/DDBJ databases">
        <authorList>
            <person name="Hahn C.J."/>
            <person name="Laso-Perez R."/>
            <person name="Vulcano F."/>
            <person name="Vaziourakis K.-M."/>
            <person name="Stokke R."/>
            <person name="Steen I.H."/>
            <person name="Teske A."/>
            <person name="Boetius A."/>
            <person name="Liebeke M."/>
            <person name="Amann R."/>
            <person name="Knittel K."/>
        </authorList>
    </citation>
    <scope>NUCLEOTIDE SEQUENCE</scope>
    <source>
        <strain evidence="1">Gfbio:c6db26ca-90af-429b-aeed-0e3e8aed0b5e:GoM-Arc1_AMV-AAA_792_C10</strain>
    </source>
</reference>
<protein>
    <submittedName>
        <fullName evidence="1">Uncharacterized protein</fullName>
    </submittedName>
</protein>
<organism evidence="1 2">
    <name type="scientific">Candidatus Argoarchaeum ethanivorans</name>
    <dbReference type="NCBI Taxonomy" id="2608793"/>
    <lineage>
        <taxon>Archaea</taxon>
        <taxon>Methanobacteriati</taxon>
        <taxon>Methanobacteriota</taxon>
        <taxon>Stenosarchaea group</taxon>
        <taxon>Methanomicrobia</taxon>
        <taxon>Methanosarcinales</taxon>
        <taxon>Methanosarcinales incertae sedis</taxon>
        <taxon>GOM Arc I cluster</taxon>
        <taxon>Candidatus Argoarchaeum</taxon>
    </lineage>
</organism>
<dbReference type="Proteomes" id="UP000614580">
    <property type="component" value="Unassembled WGS sequence"/>
</dbReference>
<sequence length="36" mass="3944">MPGNVDVDKQVTLIDDGADAVTVQAMDFNNHKEIDK</sequence>
<gene>
    <name evidence="1" type="ORF">DNFNHJIP_00062</name>
</gene>
<proteinExistence type="predicted"/>